<proteinExistence type="predicted"/>
<dbReference type="EMBL" id="VSRR010001264">
    <property type="protein sequence ID" value="MPC23885.1"/>
    <property type="molecule type" value="Genomic_DNA"/>
</dbReference>
<dbReference type="Proteomes" id="UP000324222">
    <property type="component" value="Unassembled WGS sequence"/>
</dbReference>
<evidence type="ECO:0000313" key="1">
    <source>
        <dbReference type="EMBL" id="MPC23885.1"/>
    </source>
</evidence>
<accession>A0A5B7DRL3</accession>
<name>A0A5B7DRL3_PORTR</name>
<organism evidence="1 2">
    <name type="scientific">Portunus trituberculatus</name>
    <name type="common">Swimming crab</name>
    <name type="synonym">Neptunus trituberculatus</name>
    <dbReference type="NCBI Taxonomy" id="210409"/>
    <lineage>
        <taxon>Eukaryota</taxon>
        <taxon>Metazoa</taxon>
        <taxon>Ecdysozoa</taxon>
        <taxon>Arthropoda</taxon>
        <taxon>Crustacea</taxon>
        <taxon>Multicrustacea</taxon>
        <taxon>Malacostraca</taxon>
        <taxon>Eumalacostraca</taxon>
        <taxon>Eucarida</taxon>
        <taxon>Decapoda</taxon>
        <taxon>Pleocyemata</taxon>
        <taxon>Brachyura</taxon>
        <taxon>Eubrachyura</taxon>
        <taxon>Portunoidea</taxon>
        <taxon>Portunidae</taxon>
        <taxon>Portuninae</taxon>
        <taxon>Portunus</taxon>
    </lineage>
</organism>
<sequence length="382" mass="42175">MLSLTEPQFAHGTPAPACLVSLTMQLKGALPLEPVTAHVTLLGVFVWVLLVVVAGQGRRAGKSDVTLGAVGPLLAQSAAPPARHAASFTHRPNKDGPRLLLPQLVVRHQFVTVLAFCRHLPGAARLVRLSAVLAAKVNPTEVTLEGAEEVKHDVTLQLLSKVEAVVTQPAGVRQRVRSLFFLGLPFLRGGWGSERGVSASPRSFSSCEYCLRHWLMCSATCSCSWDSLSNTTLQNLHENEVVLTWGREEQRRRCRVRAPTLPSSAPHSVHWYPQRCARRPRVEENVRLHELQVREGRLKASWPGVRKCFKRGVACSTWEMSPSSCTPRCVASSLPWGNIAVVQVHTPFLATRYIRGNNYHDSNTPVNLRAERYRDLAAPSHT</sequence>
<protein>
    <submittedName>
        <fullName evidence="1">Uncharacterized protein</fullName>
    </submittedName>
</protein>
<keyword evidence="2" id="KW-1185">Reference proteome</keyword>
<evidence type="ECO:0000313" key="2">
    <source>
        <dbReference type="Proteomes" id="UP000324222"/>
    </source>
</evidence>
<comment type="caution">
    <text evidence="1">The sequence shown here is derived from an EMBL/GenBank/DDBJ whole genome shotgun (WGS) entry which is preliminary data.</text>
</comment>
<gene>
    <name evidence="1" type="ORF">E2C01_016951</name>
</gene>
<dbReference type="AlphaFoldDB" id="A0A5B7DRL3"/>
<reference evidence="1 2" key="1">
    <citation type="submission" date="2019-05" db="EMBL/GenBank/DDBJ databases">
        <title>Another draft genome of Portunus trituberculatus and its Hox gene families provides insights of decapod evolution.</title>
        <authorList>
            <person name="Jeong J.-H."/>
            <person name="Song I."/>
            <person name="Kim S."/>
            <person name="Choi T."/>
            <person name="Kim D."/>
            <person name="Ryu S."/>
            <person name="Kim W."/>
        </authorList>
    </citation>
    <scope>NUCLEOTIDE SEQUENCE [LARGE SCALE GENOMIC DNA]</scope>
    <source>
        <tissue evidence="1">Muscle</tissue>
    </source>
</reference>